<evidence type="ECO:0000256" key="1">
    <source>
        <dbReference type="SAM" id="MobiDB-lite"/>
    </source>
</evidence>
<reference evidence="2" key="1">
    <citation type="journal article" date="2023" name="Mol. Phylogenet. Evol.">
        <title>Genome-scale phylogeny and comparative genomics of the fungal order Sordariales.</title>
        <authorList>
            <person name="Hensen N."/>
            <person name="Bonometti L."/>
            <person name="Westerberg I."/>
            <person name="Brannstrom I.O."/>
            <person name="Guillou S."/>
            <person name="Cros-Aarteil S."/>
            <person name="Calhoun S."/>
            <person name="Haridas S."/>
            <person name="Kuo A."/>
            <person name="Mondo S."/>
            <person name="Pangilinan J."/>
            <person name="Riley R."/>
            <person name="LaButti K."/>
            <person name="Andreopoulos B."/>
            <person name="Lipzen A."/>
            <person name="Chen C."/>
            <person name="Yan M."/>
            <person name="Daum C."/>
            <person name="Ng V."/>
            <person name="Clum A."/>
            <person name="Steindorff A."/>
            <person name="Ohm R.A."/>
            <person name="Martin F."/>
            <person name="Silar P."/>
            <person name="Natvig D.O."/>
            <person name="Lalanne C."/>
            <person name="Gautier V."/>
            <person name="Ament-Velasquez S.L."/>
            <person name="Kruys A."/>
            <person name="Hutchinson M.I."/>
            <person name="Powell A.J."/>
            <person name="Barry K."/>
            <person name="Miller A.N."/>
            <person name="Grigoriev I.V."/>
            <person name="Debuchy R."/>
            <person name="Gladieux P."/>
            <person name="Hiltunen Thoren M."/>
            <person name="Johannesson H."/>
        </authorList>
    </citation>
    <scope>NUCLEOTIDE SEQUENCE</scope>
    <source>
        <strain evidence="2">PSN324</strain>
    </source>
</reference>
<dbReference type="AlphaFoldDB" id="A0AAV9HZI3"/>
<dbReference type="EMBL" id="MU864940">
    <property type="protein sequence ID" value="KAK4465420.1"/>
    <property type="molecule type" value="Genomic_DNA"/>
</dbReference>
<gene>
    <name evidence="2" type="ORF">QBC42DRAFT_294375</name>
</gene>
<feature type="region of interest" description="Disordered" evidence="1">
    <location>
        <begin position="1"/>
        <end position="90"/>
    </location>
</feature>
<keyword evidence="3" id="KW-1185">Reference proteome</keyword>
<feature type="region of interest" description="Disordered" evidence="1">
    <location>
        <begin position="371"/>
        <end position="397"/>
    </location>
</feature>
<comment type="caution">
    <text evidence="2">The sequence shown here is derived from an EMBL/GenBank/DDBJ whole genome shotgun (WGS) entry which is preliminary data.</text>
</comment>
<sequence>MTAAKRRGFSPKMQSASRTAHLPQNAHAGENSDNSPPDPESPMTDSQGTPMTDRGTPGPDEEPDSNDLMSVPPAPIPEDAGPVERANNTSTTRPSLCLLVVGPAGSGKSAFIAKLVGRASSDAMIGHNTIDSHTTTVTPYTISHPSATITLLDTPALSPDTFLSFLTALATHIQSSSAHSITGVILTHPITLNRLTNTTRQSLNLLKSICGPSFFASQTLLLTTMWDQVSGSGSGSGSKDMETLTKREAQLLSSPNFWSAANGSSGKTVRFYGADENAITTTTAAATDSTTSINTYTTAASSSASSSASLVIDHFLNMLLVPPPPAASLPNRQKLQESAASAASSHQPRRQPLLQFEREIKSGLDVPSTTAGRLVLEDKQGRRAGQQEEAEREARKELERLRAEQERLKREKEKRAAMMMSKRMSSSTADISRLGFGAGGTRHGTRGGGAFGASNRQYEVEDGMAYGPIPGSFDDDLDLADYYTGSTSRRLREDERRIRDEEVGGLISSALNGAVDGIANWYRERKRKYEGRN</sequence>
<evidence type="ECO:0008006" key="4">
    <source>
        <dbReference type="Google" id="ProtNLM"/>
    </source>
</evidence>
<evidence type="ECO:0000313" key="3">
    <source>
        <dbReference type="Proteomes" id="UP001321749"/>
    </source>
</evidence>
<feature type="region of interest" description="Disordered" evidence="1">
    <location>
        <begin position="327"/>
        <end position="351"/>
    </location>
</feature>
<organism evidence="2 3">
    <name type="scientific">Cladorrhinum samala</name>
    <dbReference type="NCBI Taxonomy" id="585594"/>
    <lineage>
        <taxon>Eukaryota</taxon>
        <taxon>Fungi</taxon>
        <taxon>Dikarya</taxon>
        <taxon>Ascomycota</taxon>
        <taxon>Pezizomycotina</taxon>
        <taxon>Sordariomycetes</taxon>
        <taxon>Sordariomycetidae</taxon>
        <taxon>Sordariales</taxon>
        <taxon>Podosporaceae</taxon>
        <taxon>Cladorrhinum</taxon>
    </lineage>
</organism>
<reference evidence="2" key="2">
    <citation type="submission" date="2023-06" db="EMBL/GenBank/DDBJ databases">
        <authorList>
            <consortium name="Lawrence Berkeley National Laboratory"/>
            <person name="Mondo S.J."/>
            <person name="Hensen N."/>
            <person name="Bonometti L."/>
            <person name="Westerberg I."/>
            <person name="Brannstrom I.O."/>
            <person name="Guillou S."/>
            <person name="Cros-Aarteil S."/>
            <person name="Calhoun S."/>
            <person name="Haridas S."/>
            <person name="Kuo A."/>
            <person name="Pangilinan J."/>
            <person name="Riley R."/>
            <person name="Labutti K."/>
            <person name="Andreopoulos B."/>
            <person name="Lipzen A."/>
            <person name="Chen C."/>
            <person name="Yanf M."/>
            <person name="Daum C."/>
            <person name="Ng V."/>
            <person name="Clum A."/>
            <person name="Steindorff A."/>
            <person name="Ohm R."/>
            <person name="Martin F."/>
            <person name="Silar P."/>
            <person name="Natvig D."/>
            <person name="Lalanne C."/>
            <person name="Gautier V."/>
            <person name="Ament-Velasquez S.L."/>
            <person name="Kruys A."/>
            <person name="Hutchinson M.I."/>
            <person name="Powell A.J."/>
            <person name="Barry K."/>
            <person name="Miller A.N."/>
            <person name="Grigoriev I.V."/>
            <person name="Debuchy R."/>
            <person name="Gladieux P."/>
            <person name="Thoren M.H."/>
            <person name="Johannesson H."/>
        </authorList>
    </citation>
    <scope>NUCLEOTIDE SEQUENCE</scope>
    <source>
        <strain evidence="2">PSN324</strain>
    </source>
</reference>
<dbReference type="SUPFAM" id="SSF52540">
    <property type="entry name" value="P-loop containing nucleoside triphosphate hydrolases"/>
    <property type="match status" value="1"/>
</dbReference>
<evidence type="ECO:0000313" key="2">
    <source>
        <dbReference type="EMBL" id="KAK4465420.1"/>
    </source>
</evidence>
<dbReference type="Gene3D" id="3.40.50.300">
    <property type="entry name" value="P-loop containing nucleotide triphosphate hydrolases"/>
    <property type="match status" value="1"/>
</dbReference>
<name>A0AAV9HZI3_9PEZI</name>
<dbReference type="Proteomes" id="UP001321749">
    <property type="component" value="Unassembled WGS sequence"/>
</dbReference>
<proteinExistence type="predicted"/>
<dbReference type="InterPro" id="IPR027417">
    <property type="entry name" value="P-loop_NTPase"/>
</dbReference>
<protein>
    <recommendedName>
        <fullName evidence="4">G domain-containing protein</fullName>
    </recommendedName>
</protein>
<accession>A0AAV9HZI3</accession>